<organism evidence="3 4">
    <name type="scientific">Orchesella dallaii</name>
    <dbReference type="NCBI Taxonomy" id="48710"/>
    <lineage>
        <taxon>Eukaryota</taxon>
        <taxon>Metazoa</taxon>
        <taxon>Ecdysozoa</taxon>
        <taxon>Arthropoda</taxon>
        <taxon>Hexapoda</taxon>
        <taxon>Collembola</taxon>
        <taxon>Entomobryomorpha</taxon>
        <taxon>Entomobryoidea</taxon>
        <taxon>Orchesellidae</taxon>
        <taxon>Orchesellinae</taxon>
        <taxon>Orchesella</taxon>
    </lineage>
</organism>
<protein>
    <submittedName>
        <fullName evidence="3">Uncharacterized protein</fullName>
    </submittedName>
</protein>
<name>A0ABP1RAV0_9HEXA</name>
<dbReference type="Proteomes" id="UP001642540">
    <property type="component" value="Unassembled WGS sequence"/>
</dbReference>
<reference evidence="3 4" key="1">
    <citation type="submission" date="2024-08" db="EMBL/GenBank/DDBJ databases">
        <authorList>
            <person name="Cucini C."/>
            <person name="Frati F."/>
        </authorList>
    </citation>
    <scope>NUCLEOTIDE SEQUENCE [LARGE SCALE GENOMIC DNA]</scope>
</reference>
<sequence length="152" mass="17351">MKFLTIGFSIAVLLSQGSCEEFDNFEIGGYHPYYDQGQADYYRGEQFQPLPLHRSDPHMVSIGNDNYNSGEMEGPYGFQPETRAMMADDPKPAKIRPVTRRPSADCPSGGPRKIGIRPIKPKTPKPHASFKPLRFKTKEEKEKEEEEEDDER</sequence>
<evidence type="ECO:0000256" key="2">
    <source>
        <dbReference type="SAM" id="SignalP"/>
    </source>
</evidence>
<evidence type="ECO:0000313" key="3">
    <source>
        <dbReference type="EMBL" id="CAL8124558.1"/>
    </source>
</evidence>
<keyword evidence="4" id="KW-1185">Reference proteome</keyword>
<gene>
    <name evidence="3" type="ORF">ODALV1_LOCUS20662</name>
</gene>
<feature type="signal peptide" evidence="2">
    <location>
        <begin position="1"/>
        <end position="19"/>
    </location>
</feature>
<proteinExistence type="predicted"/>
<evidence type="ECO:0000256" key="1">
    <source>
        <dbReference type="SAM" id="MobiDB-lite"/>
    </source>
</evidence>
<feature type="region of interest" description="Disordered" evidence="1">
    <location>
        <begin position="52"/>
        <end position="152"/>
    </location>
</feature>
<feature type="chain" id="PRO_5046217499" evidence="2">
    <location>
        <begin position="20"/>
        <end position="152"/>
    </location>
</feature>
<feature type="compositionally biased region" description="Acidic residues" evidence="1">
    <location>
        <begin position="142"/>
        <end position="152"/>
    </location>
</feature>
<comment type="caution">
    <text evidence="3">The sequence shown here is derived from an EMBL/GenBank/DDBJ whole genome shotgun (WGS) entry which is preliminary data.</text>
</comment>
<accession>A0ABP1RAV0</accession>
<keyword evidence="2" id="KW-0732">Signal</keyword>
<dbReference type="EMBL" id="CAXLJM020000068">
    <property type="protein sequence ID" value="CAL8124558.1"/>
    <property type="molecule type" value="Genomic_DNA"/>
</dbReference>
<evidence type="ECO:0000313" key="4">
    <source>
        <dbReference type="Proteomes" id="UP001642540"/>
    </source>
</evidence>